<dbReference type="Proteomes" id="UP000253769">
    <property type="component" value="Unassembled WGS sequence"/>
</dbReference>
<feature type="transmembrane region" description="Helical" evidence="1">
    <location>
        <begin position="26"/>
        <end position="45"/>
    </location>
</feature>
<proteinExistence type="predicted"/>
<feature type="transmembrane region" description="Helical" evidence="1">
    <location>
        <begin position="51"/>
        <end position="72"/>
    </location>
</feature>
<keyword evidence="1" id="KW-0812">Transmembrane</keyword>
<protein>
    <submittedName>
        <fullName evidence="2">DUF3624 family protein</fullName>
    </submittedName>
</protein>
<evidence type="ECO:0000313" key="2">
    <source>
        <dbReference type="EMBL" id="RDE19546.1"/>
    </source>
</evidence>
<dbReference type="EMBL" id="QQOH01000003">
    <property type="protein sequence ID" value="RDE19546.1"/>
    <property type="molecule type" value="Genomic_DNA"/>
</dbReference>
<organism evidence="2 3">
    <name type="scientific">Motiliproteus coralliicola</name>
    <dbReference type="NCBI Taxonomy" id="2283196"/>
    <lineage>
        <taxon>Bacteria</taxon>
        <taxon>Pseudomonadati</taxon>
        <taxon>Pseudomonadota</taxon>
        <taxon>Gammaproteobacteria</taxon>
        <taxon>Oceanospirillales</taxon>
        <taxon>Oceanospirillaceae</taxon>
        <taxon>Motiliproteus</taxon>
    </lineage>
</organism>
<evidence type="ECO:0000256" key="1">
    <source>
        <dbReference type="SAM" id="Phobius"/>
    </source>
</evidence>
<accession>A0A369WG13</accession>
<evidence type="ECO:0000313" key="3">
    <source>
        <dbReference type="Proteomes" id="UP000253769"/>
    </source>
</evidence>
<comment type="caution">
    <text evidence="2">The sequence shown here is derived from an EMBL/GenBank/DDBJ whole genome shotgun (WGS) entry which is preliminary data.</text>
</comment>
<dbReference type="InterPro" id="IPR022072">
    <property type="entry name" value="DUF3624"/>
</dbReference>
<keyword evidence="3" id="KW-1185">Reference proteome</keyword>
<keyword evidence="1" id="KW-1133">Transmembrane helix</keyword>
<dbReference type="AlphaFoldDB" id="A0A369WG13"/>
<gene>
    <name evidence="2" type="ORF">DV711_11695</name>
</gene>
<dbReference type="Pfam" id="PF12292">
    <property type="entry name" value="DUF3624"/>
    <property type="match status" value="1"/>
</dbReference>
<name>A0A369WG13_9GAMM</name>
<keyword evidence="1" id="KW-0472">Membrane</keyword>
<dbReference type="OrthoDB" id="5589052at2"/>
<reference evidence="2 3" key="1">
    <citation type="submission" date="2018-07" db="EMBL/GenBank/DDBJ databases">
        <title>Motiliproteus coralliicola sp. nov., a bacterium isolated from Coral.</title>
        <authorList>
            <person name="Wang G."/>
        </authorList>
    </citation>
    <scope>NUCLEOTIDE SEQUENCE [LARGE SCALE GENOMIC DNA]</scope>
    <source>
        <strain evidence="2 3">C34</strain>
    </source>
</reference>
<dbReference type="RefSeq" id="WP_114695892.1">
    <property type="nucleotide sequence ID" value="NZ_QQOH01000003.1"/>
</dbReference>
<sequence>MGNCRYCLNASLINKLGRCRDCMLKAWIFALLCWGLWGYLAWSGAEPTSTLAALVGALLLSLLGISHSLMAIRHRRKEKI</sequence>